<dbReference type="SUPFAM" id="SSF53474">
    <property type="entry name" value="alpha/beta-Hydrolases"/>
    <property type="match status" value="1"/>
</dbReference>
<dbReference type="InterPro" id="IPR026151">
    <property type="entry name" value="Maspardin"/>
</dbReference>
<evidence type="ECO:0000259" key="4">
    <source>
        <dbReference type="Pfam" id="PF00561"/>
    </source>
</evidence>
<keyword evidence="6" id="KW-1185">Reference proteome</keyword>
<reference evidence="5" key="1">
    <citation type="submission" date="2006-10" db="EMBL/GenBank/DDBJ databases">
        <authorList>
            <person name="Amadeo P."/>
            <person name="Zhao Q."/>
            <person name="Wortman J."/>
            <person name="Fraser-Liggett C."/>
            <person name="Carlton J."/>
        </authorList>
    </citation>
    <scope>NUCLEOTIDE SEQUENCE</scope>
    <source>
        <strain evidence="5">G3</strain>
    </source>
</reference>
<dbReference type="SMR" id="A2DAH5"/>
<dbReference type="Gene3D" id="3.40.50.1820">
    <property type="entry name" value="alpha/beta hydrolase"/>
    <property type="match status" value="1"/>
</dbReference>
<proteinExistence type="predicted"/>
<organism evidence="5 6">
    <name type="scientific">Trichomonas vaginalis (strain ATCC PRA-98 / G3)</name>
    <dbReference type="NCBI Taxonomy" id="412133"/>
    <lineage>
        <taxon>Eukaryota</taxon>
        <taxon>Metamonada</taxon>
        <taxon>Parabasalia</taxon>
        <taxon>Trichomonadida</taxon>
        <taxon>Trichomonadidae</taxon>
        <taxon>Trichomonas</taxon>
    </lineage>
</organism>
<dbReference type="OrthoDB" id="10264550at2759"/>
<evidence type="ECO:0000256" key="2">
    <source>
        <dbReference type="ARBA" id="ARBA00020148"/>
    </source>
</evidence>
<dbReference type="KEGG" id="tva:5468015"/>
<dbReference type="InParanoid" id="A2DAH5"/>
<dbReference type="VEuPathDB" id="TrichDB:TVAG_035010"/>
<evidence type="ECO:0000313" key="6">
    <source>
        <dbReference type="Proteomes" id="UP000001542"/>
    </source>
</evidence>
<keyword evidence="3" id="KW-0963">Cytoplasm</keyword>
<name>A2DAH5_TRIV3</name>
<sequence length="297" mass="33792">MTCPYKLTDYFNDPILLNLSVSHPIQYKFDKVYGIQWQYRCGGNQNDPEAVVFLPGTYETCSSSIYILDKLIKQGYRAFALDLGEYMKYKQLAKGFDQFCAQLNIKKAHLIGSDLGGFYALQIASYPKLETQIKSITLINAFTSTDVYNKPGFVIEILGDLGAKPILHSEIKKLYPKENPSPTAVFIDNELDKAIAEILKARIKIRKATNLQINPRCELAAIMSIETLDKRFVFQEKFLPSIAIEGCKQALMKDGGDWPHIQNPDDTFHYITAHLRKWGKIPNLETIQDGTDERHED</sequence>
<feature type="domain" description="AB hydrolase-1" evidence="4">
    <location>
        <begin position="51"/>
        <end position="142"/>
    </location>
</feature>
<dbReference type="Proteomes" id="UP000001542">
    <property type="component" value="Unassembled WGS sequence"/>
</dbReference>
<gene>
    <name evidence="5" type="ORF">TVAG_035010</name>
</gene>
<dbReference type="STRING" id="5722.A2DAH5"/>
<evidence type="ECO:0000256" key="3">
    <source>
        <dbReference type="ARBA" id="ARBA00022490"/>
    </source>
</evidence>
<comment type="subcellular location">
    <subcellularLocation>
        <location evidence="1">Cytoplasm</location>
    </subcellularLocation>
</comment>
<dbReference type="AlphaFoldDB" id="A2DAH5"/>
<protein>
    <recommendedName>
        <fullName evidence="2">Maspardin</fullName>
    </recommendedName>
</protein>
<dbReference type="ESTHER" id="triva-a2dah5">
    <property type="family name" value="Maspardin-ACP33-SPG21_like"/>
</dbReference>
<dbReference type="PANTHER" id="PTHR15913">
    <property type="entry name" value="ACID CLUSTER PROTEIN 33"/>
    <property type="match status" value="1"/>
</dbReference>
<evidence type="ECO:0000256" key="1">
    <source>
        <dbReference type="ARBA" id="ARBA00004496"/>
    </source>
</evidence>
<evidence type="ECO:0000313" key="5">
    <source>
        <dbReference type="EMBL" id="EAY22478.1"/>
    </source>
</evidence>
<dbReference type="EMBL" id="DS113183">
    <property type="protein sequence ID" value="EAY22478.1"/>
    <property type="molecule type" value="Genomic_DNA"/>
</dbReference>
<dbReference type="PANTHER" id="PTHR15913:SF0">
    <property type="entry name" value="MASPARDIN"/>
    <property type="match status" value="1"/>
</dbReference>
<dbReference type="VEuPathDB" id="TrichDB:TVAGG3_0811020"/>
<accession>A2DAH5</accession>
<dbReference type="Pfam" id="PF00561">
    <property type="entry name" value="Abhydrolase_1"/>
    <property type="match status" value="1"/>
</dbReference>
<dbReference type="InterPro" id="IPR029058">
    <property type="entry name" value="AB_hydrolase_fold"/>
</dbReference>
<dbReference type="RefSeq" id="XP_001583464.1">
    <property type="nucleotide sequence ID" value="XM_001583414.1"/>
</dbReference>
<reference evidence="5" key="2">
    <citation type="journal article" date="2007" name="Science">
        <title>Draft genome sequence of the sexually transmitted pathogen Trichomonas vaginalis.</title>
        <authorList>
            <person name="Carlton J.M."/>
            <person name="Hirt R.P."/>
            <person name="Silva J.C."/>
            <person name="Delcher A.L."/>
            <person name="Schatz M."/>
            <person name="Zhao Q."/>
            <person name="Wortman J.R."/>
            <person name="Bidwell S.L."/>
            <person name="Alsmark U.C.M."/>
            <person name="Besteiro S."/>
            <person name="Sicheritz-Ponten T."/>
            <person name="Noel C.J."/>
            <person name="Dacks J.B."/>
            <person name="Foster P.G."/>
            <person name="Simillion C."/>
            <person name="Van de Peer Y."/>
            <person name="Miranda-Saavedra D."/>
            <person name="Barton G.J."/>
            <person name="Westrop G.D."/>
            <person name="Mueller S."/>
            <person name="Dessi D."/>
            <person name="Fiori P.L."/>
            <person name="Ren Q."/>
            <person name="Paulsen I."/>
            <person name="Zhang H."/>
            <person name="Bastida-Corcuera F.D."/>
            <person name="Simoes-Barbosa A."/>
            <person name="Brown M.T."/>
            <person name="Hayes R.D."/>
            <person name="Mukherjee M."/>
            <person name="Okumura C.Y."/>
            <person name="Schneider R."/>
            <person name="Smith A.J."/>
            <person name="Vanacova S."/>
            <person name="Villalvazo M."/>
            <person name="Haas B.J."/>
            <person name="Pertea M."/>
            <person name="Feldblyum T.V."/>
            <person name="Utterback T.R."/>
            <person name="Shu C.L."/>
            <person name="Osoegawa K."/>
            <person name="de Jong P.J."/>
            <person name="Hrdy I."/>
            <person name="Horvathova L."/>
            <person name="Zubacova Z."/>
            <person name="Dolezal P."/>
            <person name="Malik S.B."/>
            <person name="Logsdon J.M. Jr."/>
            <person name="Henze K."/>
            <person name="Gupta A."/>
            <person name="Wang C.C."/>
            <person name="Dunne R.L."/>
            <person name="Upcroft J.A."/>
            <person name="Upcroft P."/>
            <person name="White O."/>
            <person name="Salzberg S.L."/>
            <person name="Tang P."/>
            <person name="Chiu C.-H."/>
            <person name="Lee Y.-S."/>
            <person name="Embley T.M."/>
            <person name="Coombs G.H."/>
            <person name="Mottram J.C."/>
            <person name="Tachezy J."/>
            <person name="Fraser-Liggett C.M."/>
            <person name="Johnson P.J."/>
        </authorList>
    </citation>
    <scope>NUCLEOTIDE SEQUENCE [LARGE SCALE GENOMIC DNA]</scope>
    <source>
        <strain evidence="5">G3</strain>
    </source>
</reference>
<dbReference type="GO" id="GO:0005737">
    <property type="term" value="C:cytoplasm"/>
    <property type="evidence" value="ECO:0007669"/>
    <property type="project" value="UniProtKB-SubCell"/>
</dbReference>
<dbReference type="InterPro" id="IPR000073">
    <property type="entry name" value="AB_hydrolase_1"/>
</dbReference>